<dbReference type="EMBL" id="JACRWE010000003">
    <property type="protein sequence ID" value="MBC5996460.1"/>
    <property type="molecule type" value="Genomic_DNA"/>
</dbReference>
<protein>
    <submittedName>
        <fullName evidence="2">Uncharacterized protein</fullName>
    </submittedName>
</protein>
<proteinExistence type="predicted"/>
<sequence>MDWIFSKLNGILITTSSLMYWVCLFASMICILLGMAGSEKFKNGTTVSVIIYTILQCIFSVVIK</sequence>
<keyword evidence="1" id="KW-0472">Membrane</keyword>
<keyword evidence="3" id="KW-1185">Reference proteome</keyword>
<reference evidence="2 3" key="1">
    <citation type="submission" date="2020-08" db="EMBL/GenBank/DDBJ databases">
        <authorList>
            <person name="Liu C."/>
            <person name="Sun Q."/>
        </authorList>
    </citation>
    <scope>NUCLEOTIDE SEQUENCE [LARGE SCALE GENOMIC DNA]</scope>
    <source>
        <strain evidence="2 3">NSJ-18</strain>
    </source>
</reference>
<comment type="caution">
    <text evidence="2">The sequence shown here is derived from an EMBL/GenBank/DDBJ whole genome shotgun (WGS) entry which is preliminary data.</text>
</comment>
<evidence type="ECO:0000313" key="2">
    <source>
        <dbReference type="EMBL" id="MBC5996460.1"/>
    </source>
</evidence>
<accession>A0ABR7JNF7</accession>
<feature type="transmembrane region" description="Helical" evidence="1">
    <location>
        <begin position="44"/>
        <end position="63"/>
    </location>
</feature>
<dbReference type="RefSeq" id="WP_153973156.1">
    <property type="nucleotide sequence ID" value="NZ_JACRWE010000003.1"/>
</dbReference>
<keyword evidence="1" id="KW-1133">Transmembrane helix</keyword>
<dbReference type="Proteomes" id="UP000609849">
    <property type="component" value="Unassembled WGS sequence"/>
</dbReference>
<organism evidence="2 3">
    <name type="scientific">Romboutsia faecis</name>
    <dbReference type="NCBI Taxonomy" id="2764597"/>
    <lineage>
        <taxon>Bacteria</taxon>
        <taxon>Bacillati</taxon>
        <taxon>Bacillota</taxon>
        <taxon>Clostridia</taxon>
        <taxon>Peptostreptococcales</taxon>
        <taxon>Peptostreptococcaceae</taxon>
        <taxon>Romboutsia</taxon>
    </lineage>
</organism>
<evidence type="ECO:0000313" key="3">
    <source>
        <dbReference type="Proteomes" id="UP000609849"/>
    </source>
</evidence>
<keyword evidence="1" id="KW-0812">Transmembrane</keyword>
<name>A0ABR7JNF7_9FIRM</name>
<evidence type="ECO:0000256" key="1">
    <source>
        <dbReference type="SAM" id="Phobius"/>
    </source>
</evidence>
<feature type="transmembrane region" description="Helical" evidence="1">
    <location>
        <begin position="18"/>
        <end position="37"/>
    </location>
</feature>
<gene>
    <name evidence="2" type="ORF">H8923_06765</name>
</gene>